<name>A0A7W9FVP8_BREVE</name>
<dbReference type="AlphaFoldDB" id="A0A7W9FVP8"/>
<comment type="caution">
    <text evidence="1">The sequence shown here is derived from an EMBL/GenBank/DDBJ whole genome shotgun (WGS) entry which is preliminary data.</text>
</comment>
<proteinExistence type="predicted"/>
<evidence type="ECO:0000313" key="2">
    <source>
        <dbReference type="Proteomes" id="UP000556201"/>
    </source>
</evidence>
<dbReference type="Proteomes" id="UP000556201">
    <property type="component" value="Unassembled WGS sequence"/>
</dbReference>
<evidence type="ECO:0000313" key="1">
    <source>
        <dbReference type="EMBL" id="MBB5772398.1"/>
    </source>
</evidence>
<sequence length="88" mass="9446">MDSYYCIVNLPGVPVRDISVLDATNDTSANQALEGIARNWVGFETLYLYCGERLVTVLSNPALGFAPPLPGLDLADLDLADIRFATAA</sequence>
<reference evidence="1 2" key="1">
    <citation type="submission" date="2020-08" db="EMBL/GenBank/DDBJ databases">
        <title>Functional genomics of gut bacteria from endangered species of beetles.</title>
        <authorList>
            <person name="Carlos-Shanley C."/>
        </authorList>
    </citation>
    <scope>NUCLEOTIDE SEQUENCE [LARGE SCALE GENOMIC DNA]</scope>
    <source>
        <strain evidence="1 2">S00192</strain>
    </source>
</reference>
<accession>A0A7W9FVP8</accession>
<dbReference type="EMBL" id="JACHLJ010000003">
    <property type="protein sequence ID" value="MBB5772398.1"/>
    <property type="molecule type" value="Genomic_DNA"/>
</dbReference>
<dbReference type="RefSeq" id="WP_184279771.1">
    <property type="nucleotide sequence ID" value="NZ_JACHLJ010000003.1"/>
</dbReference>
<gene>
    <name evidence="1" type="ORF">HNP47_002414</name>
</gene>
<protein>
    <submittedName>
        <fullName evidence="1">Uncharacterized protein</fullName>
    </submittedName>
</protein>
<organism evidence="1 2">
    <name type="scientific">Brevundimonas vesicularis</name>
    <name type="common">Pseudomonas vesicularis</name>
    <dbReference type="NCBI Taxonomy" id="41276"/>
    <lineage>
        <taxon>Bacteria</taxon>
        <taxon>Pseudomonadati</taxon>
        <taxon>Pseudomonadota</taxon>
        <taxon>Alphaproteobacteria</taxon>
        <taxon>Caulobacterales</taxon>
        <taxon>Caulobacteraceae</taxon>
        <taxon>Brevundimonas</taxon>
    </lineage>
</organism>